<evidence type="ECO:0000259" key="1">
    <source>
        <dbReference type="Pfam" id="PF13372"/>
    </source>
</evidence>
<gene>
    <name evidence="2" type="ordered locus">XAC1397</name>
</gene>
<dbReference type="EMBL" id="AE008923">
    <property type="protein sequence ID" value="AAM36268.1"/>
    <property type="molecule type" value="Genomic_DNA"/>
</dbReference>
<dbReference type="InterPro" id="IPR025388">
    <property type="entry name" value="Alginate_export_dom"/>
</dbReference>
<reference evidence="2 3" key="1">
    <citation type="journal article" date="2002" name="Nature">
        <title>Comparison of the genomes of two Xanthomonas pathogens with differing host specificities.</title>
        <authorList>
            <person name="da Silva A.C."/>
            <person name="Ferro J.A."/>
            <person name="Reinach F.C."/>
            <person name="Farah C.S."/>
            <person name="Furlan L.R."/>
            <person name="Quaggio R.B."/>
            <person name="Monteiro-Vitorello C.B."/>
            <person name="Van Sluys M.A."/>
            <person name="Almeida N.F."/>
            <person name="Alves L.M."/>
            <person name="do Amaral A.M."/>
            <person name="Bertolini M.C."/>
            <person name="Camargo L.E."/>
            <person name="Camarotte G."/>
            <person name="Cannavan F."/>
            <person name="Cardozo J."/>
            <person name="Chambergo F."/>
            <person name="Ciapina L.P."/>
            <person name="Cicarelli R.M."/>
            <person name="Coutinho L.L."/>
            <person name="Cursino-Santos J.R."/>
            <person name="El-Dorry H."/>
            <person name="Faria J.B."/>
            <person name="Ferreira A.J."/>
            <person name="Ferreira R.C."/>
            <person name="Ferro M.I."/>
            <person name="Formighieri E.F."/>
            <person name="Franco M.C."/>
            <person name="Greggio C.C."/>
            <person name="Gruber A."/>
            <person name="Katsuyama A.M."/>
            <person name="Kishi L.T."/>
            <person name="Leite R.P."/>
            <person name="Lemos E.G."/>
            <person name="Lemos M.V."/>
            <person name="Locali E.C."/>
            <person name="Machado M.A."/>
            <person name="Madeira A.M."/>
            <person name="Martinez-Rossi N.M."/>
            <person name="Martins E.C."/>
            <person name="Meidanis J."/>
            <person name="Menck C.F."/>
            <person name="Miyaki C.Y."/>
            <person name="Moon D.H."/>
            <person name="Moreira L.M."/>
            <person name="Novo M.T."/>
            <person name="Okura V.K."/>
            <person name="Oliveira M.C."/>
            <person name="Oliveira V.R."/>
            <person name="Pereira H.A."/>
            <person name="Rossi A."/>
            <person name="Sena J.A."/>
            <person name="Silva C."/>
            <person name="de Souza R.F."/>
            <person name="Spinola L.A."/>
            <person name="Takita M.A."/>
            <person name="Tamura R.E."/>
            <person name="Teixeira E.C."/>
            <person name="Tezza R.I."/>
            <person name="Trindade dos Santos M."/>
            <person name="Truffi D."/>
            <person name="Tsai S.M."/>
            <person name="White F.F."/>
            <person name="Setubal J.C."/>
            <person name="Kitajima J.P."/>
        </authorList>
    </citation>
    <scope>NUCLEOTIDE SEQUENCE [LARGE SCALE GENOMIC DNA]</scope>
    <source>
        <strain evidence="2 3">306</strain>
    </source>
</reference>
<evidence type="ECO:0000313" key="3">
    <source>
        <dbReference type="Proteomes" id="UP000000576"/>
    </source>
</evidence>
<dbReference type="InterPro" id="IPR053728">
    <property type="entry name" value="Alginate_Permeability_Chnl"/>
</dbReference>
<accession>A0AAI7ZEA7</accession>
<dbReference type="Proteomes" id="UP000000576">
    <property type="component" value="Chromosome"/>
</dbReference>
<name>A0AAI7ZEA7_XANAC</name>
<proteinExistence type="predicted"/>
<evidence type="ECO:0000313" key="2">
    <source>
        <dbReference type="EMBL" id="AAM36268.1"/>
    </source>
</evidence>
<dbReference type="Gene3D" id="2.40.160.100">
    <property type="match status" value="1"/>
</dbReference>
<dbReference type="Pfam" id="PF13372">
    <property type="entry name" value="Alginate_exp"/>
    <property type="match status" value="1"/>
</dbReference>
<feature type="domain" description="Alginate export" evidence="1">
    <location>
        <begin position="157"/>
        <end position="546"/>
    </location>
</feature>
<organism evidence="2 3">
    <name type="scientific">Xanthomonas axonopodis pv. citri (strain 306)</name>
    <dbReference type="NCBI Taxonomy" id="190486"/>
    <lineage>
        <taxon>Bacteria</taxon>
        <taxon>Pseudomonadati</taxon>
        <taxon>Pseudomonadota</taxon>
        <taxon>Gammaproteobacteria</taxon>
        <taxon>Lysobacterales</taxon>
        <taxon>Lysobacteraceae</taxon>
        <taxon>Xanthomonas</taxon>
    </lineage>
</organism>
<dbReference type="AlphaFoldDB" id="A0AAI7ZEA7"/>
<protein>
    <recommendedName>
        <fullName evidence="1">Alginate export domain-containing protein</fullName>
    </recommendedName>
</protein>
<sequence>MSLEPLGYCLSGPASLQSVSPAPISFTQGFFTFRWGNTMQLTRLAQPATAETSFGATRRLCLAIGLALPALGFAQVQPAPANAEQVVAEPAKAPATAAPATAKGYPLEAQGWGAKQGGNMWQVRWAEDWSYLKDPSKRKSPFDPLKYIPLNDDGDVYVSLSNELRVRSNTITNPGLIPGSHSQQQYLLRAFFGADFHVGEHFRLYTELAHGSLDGRNEGTKTGTQENNAILQQVFFDVKGRIGSADTGLRVGRQVFVDGPTTLMALRDNTDIFVTFNGARAWAIGDRTRVDLFDFNFNIDGTEGLGDDRIDRSRHFRGVVGGYRLATAKPMYLEPFFYQFRNDNQVWGRQTAEENRNYYGLRLWGNVGKLRTDSFVTVQRGSFGGRDLRAYMASTSNAWSLSESGWKPRLGFHSEIASGGGGTSGTGTLRNNNFLYGNTIYFSWATFFGPVNLVTAAPTLTFSPTSKLTVNLEWETLWRQTTSDAIYNNQARAYARTQNTGERRIGTMPRINATWNIDPNWSVTFRAEHLMAGPALEKAGYGDSTFVMGWLNFRF</sequence>
<dbReference type="KEGG" id="xac:XAC1397"/>